<reference evidence="5 6" key="1">
    <citation type="submission" date="2012-10" db="EMBL/GenBank/DDBJ databases">
        <title>Genome sequencing and analysis of entomopathogenic fungi Beauveria bassiana D1-5.</title>
        <authorList>
            <person name="Li Q."/>
            <person name="Wang L."/>
            <person name="Zhang Z."/>
            <person name="Wang Q."/>
            <person name="Ren J."/>
            <person name="Wang M."/>
            <person name="Xu W."/>
            <person name="Wang J."/>
            <person name="Lu Y."/>
            <person name="Du Q."/>
            <person name="Sun Z."/>
        </authorList>
    </citation>
    <scope>NUCLEOTIDE SEQUENCE [LARGE SCALE GENOMIC DNA]</scope>
    <source>
        <strain evidence="5 6">D1-5</strain>
    </source>
</reference>
<comment type="similarity">
    <text evidence="1">Belongs to the ACBP family.</text>
</comment>
<dbReference type="Proteomes" id="UP000030106">
    <property type="component" value="Unassembled WGS sequence"/>
</dbReference>
<dbReference type="Gene3D" id="1.20.80.10">
    <property type="match status" value="2"/>
</dbReference>
<dbReference type="EMBL" id="ANFO01000592">
    <property type="protein sequence ID" value="KGQ08275.1"/>
    <property type="molecule type" value="Genomic_DNA"/>
</dbReference>
<evidence type="ECO:0000256" key="3">
    <source>
        <dbReference type="SAM" id="MobiDB-lite"/>
    </source>
</evidence>
<dbReference type="SUPFAM" id="SSF47027">
    <property type="entry name" value="Acyl-CoA binding protein"/>
    <property type="match status" value="2"/>
</dbReference>
<dbReference type="PROSITE" id="PS51228">
    <property type="entry name" value="ACB_2"/>
    <property type="match status" value="1"/>
</dbReference>
<dbReference type="PANTHER" id="PTHR23310:SF62">
    <property type="entry name" value="ACYL-COA BINDING PROTEIN 1, ISOFORM A"/>
    <property type="match status" value="1"/>
</dbReference>
<feature type="compositionally biased region" description="Low complexity" evidence="3">
    <location>
        <begin position="92"/>
        <end position="101"/>
    </location>
</feature>
<proteinExistence type="inferred from homology"/>
<evidence type="ECO:0000313" key="6">
    <source>
        <dbReference type="Proteomes" id="UP000030106"/>
    </source>
</evidence>
<protein>
    <submittedName>
        <fullName evidence="5">Acyl-CoA-binding protein</fullName>
    </submittedName>
</protein>
<feature type="compositionally biased region" description="Basic residues" evidence="3">
    <location>
        <begin position="102"/>
        <end position="114"/>
    </location>
</feature>
<dbReference type="OrthoDB" id="346910at2759"/>
<evidence type="ECO:0000256" key="1">
    <source>
        <dbReference type="ARBA" id="ARBA00005567"/>
    </source>
</evidence>
<organism evidence="5 6">
    <name type="scientific">Beauveria bassiana D1-5</name>
    <dbReference type="NCBI Taxonomy" id="1245745"/>
    <lineage>
        <taxon>Eukaryota</taxon>
        <taxon>Fungi</taxon>
        <taxon>Dikarya</taxon>
        <taxon>Ascomycota</taxon>
        <taxon>Pezizomycotina</taxon>
        <taxon>Sordariomycetes</taxon>
        <taxon>Hypocreomycetidae</taxon>
        <taxon>Hypocreales</taxon>
        <taxon>Cordycipitaceae</taxon>
        <taxon>Beauveria</taxon>
    </lineage>
</organism>
<dbReference type="InterPro" id="IPR000582">
    <property type="entry name" value="Acyl-CoA-binding_protein"/>
</dbReference>
<dbReference type="InterPro" id="IPR035984">
    <property type="entry name" value="Acyl-CoA-binding_sf"/>
</dbReference>
<dbReference type="STRING" id="1245745.A0A0A2VQ44"/>
<dbReference type="GO" id="GO:0006631">
    <property type="term" value="P:fatty acid metabolic process"/>
    <property type="evidence" value="ECO:0007669"/>
    <property type="project" value="TreeGrafter"/>
</dbReference>
<dbReference type="GO" id="GO:0000062">
    <property type="term" value="F:fatty-acyl-CoA binding"/>
    <property type="evidence" value="ECO:0007669"/>
    <property type="project" value="InterPro"/>
</dbReference>
<accession>A0A0A2VQ44</accession>
<feature type="compositionally biased region" description="Pro residues" evidence="3">
    <location>
        <begin position="56"/>
        <end position="67"/>
    </location>
</feature>
<evidence type="ECO:0000256" key="2">
    <source>
        <dbReference type="ARBA" id="ARBA00023121"/>
    </source>
</evidence>
<feature type="compositionally biased region" description="Basic and acidic residues" evidence="3">
    <location>
        <begin position="71"/>
        <end position="80"/>
    </location>
</feature>
<dbReference type="Pfam" id="PF00887">
    <property type="entry name" value="ACBP"/>
    <property type="match status" value="1"/>
</dbReference>
<dbReference type="HOGENOM" id="CLU_118853_2_0_1"/>
<evidence type="ECO:0000259" key="4">
    <source>
        <dbReference type="PROSITE" id="PS51228"/>
    </source>
</evidence>
<sequence length="156" mass="16843">MSAAFKKAAEDSKKLLAKPSNDELLELYGLYKVGNAEDISSAPAPGMFDMKASPITPHPPPPSPSPATRPGLRDSIHDAKYTGSWDSRCAHRSGNSGSANSRSRRVQGKAKKNAWQKVVDEGISAETAQERYVALVEKLKTKYGFDENKVPDAVGN</sequence>
<dbReference type="PRINTS" id="PR00689">
    <property type="entry name" value="ACOABINDINGP"/>
</dbReference>
<keyword evidence="2" id="KW-0446">Lipid-binding</keyword>
<evidence type="ECO:0000313" key="5">
    <source>
        <dbReference type="EMBL" id="KGQ08275.1"/>
    </source>
</evidence>
<name>A0A0A2VQ44_BEABA</name>
<dbReference type="InterPro" id="IPR014352">
    <property type="entry name" value="FERM/acyl-CoA-bd_prot_sf"/>
</dbReference>
<gene>
    <name evidence="5" type="ORF">BBAD15_g6389</name>
</gene>
<dbReference type="PANTHER" id="PTHR23310">
    <property type="entry name" value="ACYL-COA-BINDING PROTEIN, ACBP"/>
    <property type="match status" value="1"/>
</dbReference>
<feature type="region of interest" description="Disordered" evidence="3">
    <location>
        <begin position="41"/>
        <end position="116"/>
    </location>
</feature>
<dbReference type="AlphaFoldDB" id="A0A0A2VQ44"/>
<feature type="domain" description="ACB" evidence="4">
    <location>
        <begin position="1"/>
        <end position="145"/>
    </location>
</feature>
<comment type="caution">
    <text evidence="5">The sequence shown here is derived from an EMBL/GenBank/DDBJ whole genome shotgun (WGS) entry which is preliminary data.</text>
</comment>